<dbReference type="AlphaFoldDB" id="A0A8T4GIH6"/>
<keyword evidence="2" id="KW-1185">Reference proteome</keyword>
<evidence type="ECO:0000313" key="1">
    <source>
        <dbReference type="EMBL" id="MBP1923539.1"/>
    </source>
</evidence>
<reference evidence="1" key="1">
    <citation type="submission" date="2021-03" db="EMBL/GenBank/DDBJ databases">
        <title>Genomic Encyclopedia of Type Strains, Phase IV (KMG-IV): sequencing the most valuable type-strain genomes for metagenomic binning, comparative biology and taxonomic classification.</title>
        <authorList>
            <person name="Goeker M."/>
        </authorList>
    </citation>
    <scope>NUCLEOTIDE SEQUENCE</scope>
    <source>
        <strain evidence="1">DSM 23564</strain>
    </source>
</reference>
<dbReference type="Proteomes" id="UP000823588">
    <property type="component" value="Unassembled WGS sequence"/>
</dbReference>
<organism evidence="1 2">
    <name type="scientific">Halorubrum alkaliphilum</name>
    <dbReference type="NCBI Taxonomy" id="261290"/>
    <lineage>
        <taxon>Archaea</taxon>
        <taxon>Methanobacteriati</taxon>
        <taxon>Methanobacteriota</taxon>
        <taxon>Stenosarchaea group</taxon>
        <taxon>Halobacteria</taxon>
        <taxon>Halobacteriales</taxon>
        <taxon>Haloferacaceae</taxon>
        <taxon>Halorubrum</taxon>
    </lineage>
</organism>
<dbReference type="PROSITE" id="PS51257">
    <property type="entry name" value="PROKAR_LIPOPROTEIN"/>
    <property type="match status" value="1"/>
</dbReference>
<dbReference type="RefSeq" id="WP_209486482.1">
    <property type="nucleotide sequence ID" value="NZ_JAGGKQ010000024.1"/>
</dbReference>
<evidence type="ECO:0008006" key="3">
    <source>
        <dbReference type="Google" id="ProtNLM"/>
    </source>
</evidence>
<comment type="caution">
    <text evidence="1">The sequence shown here is derived from an EMBL/GenBank/DDBJ whole genome shotgun (WGS) entry which is preliminary data.</text>
</comment>
<accession>A0A8T4GIH6</accession>
<evidence type="ECO:0000313" key="2">
    <source>
        <dbReference type="Proteomes" id="UP000823588"/>
    </source>
</evidence>
<dbReference type="EMBL" id="JAGGKQ010000024">
    <property type="protein sequence ID" value="MBP1923539.1"/>
    <property type="molecule type" value="Genomic_DNA"/>
</dbReference>
<sequence length="205" mass="21879">MRRRAMLAGLAAAATTTGLAGCSRTLPAESDEFAVAEGFDGDPVRPECMVGSEPVDVDIGDETREFETAETIPYPDPPDAFDEKGIADYVIAFEEAYVTHRVLCDHGGSGHIVRVSYSTDEIETFDRAGNGANVFLRYAGGATAGVDDGGMWEADIGFSAVVYAVDDTGAARVVVDEPRDWSRAEVESDAPDPVADGEFVARFDR</sequence>
<gene>
    <name evidence="1" type="ORF">J2751_002582</name>
</gene>
<protein>
    <recommendedName>
        <fullName evidence="3">Lipoprotein</fullName>
    </recommendedName>
</protein>
<proteinExistence type="predicted"/>
<name>A0A8T4GIH6_9EURY</name>
<dbReference type="OrthoDB" id="330051at2157"/>